<comment type="caution">
    <text evidence="8">The sequence shown here is derived from an EMBL/GenBank/DDBJ whole genome shotgun (WGS) entry which is preliminary data.</text>
</comment>
<dbReference type="Proteomes" id="UP001157915">
    <property type="component" value="Unassembled WGS sequence"/>
</dbReference>
<evidence type="ECO:0000313" key="8">
    <source>
        <dbReference type="EMBL" id="SMP25877.1"/>
    </source>
</evidence>
<sequence length="540" mass="59852">MKSHLLFLVLVVCASCDADPNKVTEVTEVDESTISDHIARLASDEFLGRKPFTEGEVKTVNYLKDEFEKLGLVPGNGDSFFQDVPMVEITGTPSEKMMISGNKGSVELTVLKDFVATTNRIESKVSLDNSELVFAGYGIVAPEYGWNDYEGIDWKGKTAVVLINDPGFQSGDSTLFKGNEMTYYGRWTYKYEEAARQGAAGLIIIHDTEPASYGWNVIESGWTGARLIIESALPQLNVESWISGESAAKMFEASSMKGQDYKTLSRDQNFKPIPLDLKVSVSIQNEIKRDVSKNVLAMIPGTHRKDEVIIYSAHWDHFGVGKAIEGDSIYNGAVDNASGTAGLLAIAEAFKKTIATQRSVVFIALTGEEQGLLGSAYYAENPIFDPKKTVANINIDALDSPGKMKDLTITGYGQSEMDEYAKEVALAQGRYIIPDPEAEKGYFFRSDHFNFAKIGIPALYASGSYEGFDYTIAEIKEHNDNYRINKYHQPSDAYDPSTTNLNGVQLDLQLFFEVGMKIANEDYFPKWYDGSEFKAARDEF</sequence>
<dbReference type="Pfam" id="PF04389">
    <property type="entry name" value="Peptidase_M28"/>
    <property type="match status" value="1"/>
</dbReference>
<reference evidence="8 9" key="1">
    <citation type="submission" date="2017-05" db="EMBL/GenBank/DDBJ databases">
        <authorList>
            <person name="Varghese N."/>
            <person name="Submissions S."/>
        </authorList>
    </citation>
    <scope>NUCLEOTIDE SEQUENCE [LARGE SCALE GENOMIC DNA]</scope>
    <source>
        <strain evidence="8 9">DSM 15360</strain>
    </source>
</reference>
<keyword evidence="9" id="KW-1185">Reference proteome</keyword>
<keyword evidence="1" id="KW-0031">Aminopeptidase</keyword>
<keyword evidence="2" id="KW-0645">Protease</keyword>
<dbReference type="CDD" id="cd04821">
    <property type="entry name" value="PA_M28_1_2"/>
    <property type="match status" value="1"/>
</dbReference>
<dbReference type="PANTHER" id="PTHR12147:SF56">
    <property type="entry name" value="AMINOPEPTIDASE YDR415C-RELATED"/>
    <property type="match status" value="1"/>
</dbReference>
<gene>
    <name evidence="8" type="ORF">SAMN06265367_104255</name>
</gene>
<keyword evidence="3" id="KW-0479">Metal-binding</keyword>
<dbReference type="PANTHER" id="PTHR12147">
    <property type="entry name" value="METALLOPEPTIDASE M28 FAMILY MEMBER"/>
    <property type="match status" value="1"/>
</dbReference>
<evidence type="ECO:0000256" key="6">
    <source>
        <dbReference type="ARBA" id="ARBA00022833"/>
    </source>
</evidence>
<keyword evidence="5" id="KW-0378">Hydrolase</keyword>
<keyword evidence="8" id="KW-0121">Carboxypeptidase</keyword>
<name>A0ABY1P659_9BACT</name>
<accession>A0ABY1P659</accession>
<protein>
    <submittedName>
        <fullName evidence="8">Zn-dependent amino-or carboxypeptidase, M28 family</fullName>
    </submittedName>
</protein>
<evidence type="ECO:0000256" key="4">
    <source>
        <dbReference type="ARBA" id="ARBA00022729"/>
    </source>
</evidence>
<organism evidence="8 9">
    <name type="scientific">Algoriphagus winogradskyi</name>
    <dbReference type="NCBI Taxonomy" id="237017"/>
    <lineage>
        <taxon>Bacteria</taxon>
        <taxon>Pseudomonadati</taxon>
        <taxon>Bacteroidota</taxon>
        <taxon>Cytophagia</taxon>
        <taxon>Cytophagales</taxon>
        <taxon>Cyclobacteriaceae</taxon>
        <taxon>Algoriphagus</taxon>
    </lineage>
</organism>
<dbReference type="EMBL" id="FXUA01000004">
    <property type="protein sequence ID" value="SMP25877.1"/>
    <property type="molecule type" value="Genomic_DNA"/>
</dbReference>
<dbReference type="InterPro" id="IPR045175">
    <property type="entry name" value="M28_fam"/>
</dbReference>
<evidence type="ECO:0000256" key="3">
    <source>
        <dbReference type="ARBA" id="ARBA00022723"/>
    </source>
</evidence>
<dbReference type="InterPro" id="IPR007484">
    <property type="entry name" value="Peptidase_M28"/>
</dbReference>
<keyword evidence="6" id="KW-0862">Zinc</keyword>
<feature type="domain" description="Peptidase M28" evidence="7">
    <location>
        <begin position="294"/>
        <end position="496"/>
    </location>
</feature>
<evidence type="ECO:0000256" key="2">
    <source>
        <dbReference type="ARBA" id="ARBA00022670"/>
    </source>
</evidence>
<evidence type="ECO:0000313" key="9">
    <source>
        <dbReference type="Proteomes" id="UP001157915"/>
    </source>
</evidence>
<keyword evidence="4" id="KW-0732">Signal</keyword>
<dbReference type="RefSeq" id="WP_283413361.1">
    <property type="nucleotide sequence ID" value="NZ_FXUA01000004.1"/>
</dbReference>
<dbReference type="InterPro" id="IPR046450">
    <property type="entry name" value="PA_dom_sf"/>
</dbReference>
<dbReference type="GO" id="GO:0004180">
    <property type="term" value="F:carboxypeptidase activity"/>
    <property type="evidence" value="ECO:0007669"/>
    <property type="project" value="UniProtKB-KW"/>
</dbReference>
<dbReference type="Gene3D" id="3.40.630.10">
    <property type="entry name" value="Zn peptidases"/>
    <property type="match status" value="1"/>
</dbReference>
<dbReference type="SUPFAM" id="SSF52025">
    <property type="entry name" value="PA domain"/>
    <property type="match status" value="1"/>
</dbReference>
<dbReference type="Gene3D" id="3.50.30.30">
    <property type="match status" value="1"/>
</dbReference>
<dbReference type="SUPFAM" id="SSF53187">
    <property type="entry name" value="Zn-dependent exopeptidases"/>
    <property type="match status" value="1"/>
</dbReference>
<evidence type="ECO:0000259" key="7">
    <source>
        <dbReference type="Pfam" id="PF04389"/>
    </source>
</evidence>
<evidence type="ECO:0000256" key="5">
    <source>
        <dbReference type="ARBA" id="ARBA00022801"/>
    </source>
</evidence>
<evidence type="ECO:0000256" key="1">
    <source>
        <dbReference type="ARBA" id="ARBA00022438"/>
    </source>
</evidence>
<proteinExistence type="predicted"/>